<evidence type="ECO:0000259" key="3">
    <source>
        <dbReference type="PROSITE" id="PS51162"/>
    </source>
</evidence>
<proteinExistence type="predicted"/>
<comment type="caution">
    <text evidence="2">Lacks conserved residue(s) required for the propagation of feature annotation.</text>
</comment>
<dbReference type="InterPro" id="IPR000716">
    <property type="entry name" value="Thyroglobulin_1"/>
</dbReference>
<evidence type="ECO:0000313" key="4">
    <source>
        <dbReference type="EMBL" id="GBO12420.1"/>
    </source>
</evidence>
<protein>
    <recommendedName>
        <fullName evidence="3">Thyroglobulin type-1 domain-containing protein</fullName>
    </recommendedName>
</protein>
<evidence type="ECO:0000256" key="2">
    <source>
        <dbReference type="PROSITE-ProRule" id="PRU00500"/>
    </source>
</evidence>
<evidence type="ECO:0000256" key="1">
    <source>
        <dbReference type="ARBA" id="ARBA00023157"/>
    </source>
</evidence>
<feature type="disulfide bond" evidence="2">
    <location>
        <begin position="59"/>
        <end position="79"/>
    </location>
</feature>
<organism evidence="4 5">
    <name type="scientific">Araneus ventricosus</name>
    <name type="common">Orbweaver spider</name>
    <name type="synonym">Epeira ventricosa</name>
    <dbReference type="NCBI Taxonomy" id="182803"/>
    <lineage>
        <taxon>Eukaryota</taxon>
        <taxon>Metazoa</taxon>
        <taxon>Ecdysozoa</taxon>
        <taxon>Arthropoda</taxon>
        <taxon>Chelicerata</taxon>
        <taxon>Arachnida</taxon>
        <taxon>Araneae</taxon>
        <taxon>Araneomorphae</taxon>
        <taxon>Entelegynae</taxon>
        <taxon>Araneoidea</taxon>
        <taxon>Araneidae</taxon>
        <taxon>Araneus</taxon>
    </lineage>
</organism>
<evidence type="ECO:0000313" key="5">
    <source>
        <dbReference type="Proteomes" id="UP000499080"/>
    </source>
</evidence>
<dbReference type="EMBL" id="BGPR01036966">
    <property type="protein sequence ID" value="GBO12420.1"/>
    <property type="molecule type" value="Genomic_DNA"/>
</dbReference>
<reference evidence="4 5" key="1">
    <citation type="journal article" date="2019" name="Sci. Rep.">
        <title>Orb-weaving spider Araneus ventricosus genome elucidates the spidroin gene catalogue.</title>
        <authorList>
            <person name="Kono N."/>
            <person name="Nakamura H."/>
            <person name="Ohtoshi R."/>
            <person name="Moran D.A.P."/>
            <person name="Shinohara A."/>
            <person name="Yoshida Y."/>
            <person name="Fujiwara M."/>
            <person name="Mori M."/>
            <person name="Tomita M."/>
            <person name="Arakawa K."/>
        </authorList>
    </citation>
    <scope>NUCLEOTIDE SEQUENCE [LARGE SCALE GENOMIC DNA]</scope>
</reference>
<comment type="caution">
    <text evidence="4">The sequence shown here is derived from an EMBL/GenBank/DDBJ whole genome shotgun (WGS) entry which is preliminary data.</text>
</comment>
<dbReference type="PROSITE" id="PS51162">
    <property type="entry name" value="THYROGLOBULIN_1_2"/>
    <property type="match status" value="1"/>
</dbReference>
<name>A0A4Y2ULI7_ARAVE</name>
<feature type="domain" description="Thyroglobulin type-1" evidence="3">
    <location>
        <begin position="31"/>
        <end position="79"/>
    </location>
</feature>
<keyword evidence="1 2" id="KW-1015">Disulfide bond</keyword>
<sequence>MPLRVTLMRSGSLKIEVQPHLSDKGAKLRGKPSCEVPLCERSGHFQKKQCCDITKQCRCVDPVTGQTTVQPQSDPNVRCP</sequence>
<dbReference type="Pfam" id="PF00086">
    <property type="entry name" value="Thyroglobulin_1"/>
    <property type="match status" value="1"/>
</dbReference>
<gene>
    <name evidence="4" type="ORF">AVEN_112018_1</name>
</gene>
<keyword evidence="5" id="KW-1185">Reference proteome</keyword>
<dbReference type="Gene3D" id="4.10.800.10">
    <property type="entry name" value="Thyroglobulin type-1"/>
    <property type="match status" value="1"/>
</dbReference>
<accession>A0A4Y2ULI7</accession>
<dbReference type="Proteomes" id="UP000499080">
    <property type="component" value="Unassembled WGS sequence"/>
</dbReference>
<dbReference type="InterPro" id="IPR036857">
    <property type="entry name" value="Thyroglobulin_1_sf"/>
</dbReference>
<dbReference type="OrthoDB" id="8875634at2759"/>
<dbReference type="SUPFAM" id="SSF57610">
    <property type="entry name" value="Thyroglobulin type-1 domain"/>
    <property type="match status" value="1"/>
</dbReference>
<dbReference type="AlphaFoldDB" id="A0A4Y2ULI7"/>
<feature type="disulfide bond" evidence="2">
    <location>
        <begin position="50"/>
        <end position="57"/>
    </location>
</feature>